<keyword evidence="2" id="KW-0677">Repeat</keyword>
<feature type="region of interest" description="Disordered" evidence="7">
    <location>
        <begin position="285"/>
        <end position="317"/>
    </location>
</feature>
<evidence type="ECO:0000256" key="7">
    <source>
        <dbReference type="SAM" id="MobiDB-lite"/>
    </source>
</evidence>
<reference evidence="10 11" key="1">
    <citation type="submission" date="2024-09" db="EMBL/GenBank/DDBJ databases">
        <title>Chromosome-scale assembly of Riccia sorocarpa.</title>
        <authorList>
            <person name="Paukszto L."/>
        </authorList>
    </citation>
    <scope>NUCLEOTIDE SEQUENCE [LARGE SCALE GENOMIC DNA]</scope>
    <source>
        <strain evidence="10">LP-2024</strain>
        <tissue evidence="10">Aerial parts of the thallus</tissue>
    </source>
</reference>
<dbReference type="AlphaFoldDB" id="A0ABD3HZ37"/>
<keyword evidence="5" id="KW-0804">Transcription</keyword>
<dbReference type="InterPro" id="IPR050560">
    <property type="entry name" value="MYB_TF"/>
</dbReference>
<dbReference type="Pfam" id="PF13921">
    <property type="entry name" value="Myb_DNA-bind_6"/>
    <property type="match status" value="1"/>
</dbReference>
<name>A0ABD3HZ37_9MARC</name>
<feature type="domain" description="HTH myb-type" evidence="9">
    <location>
        <begin position="181"/>
        <end position="227"/>
    </location>
</feature>
<keyword evidence="4" id="KW-0238">DNA-binding</keyword>
<organism evidence="10 11">
    <name type="scientific">Riccia sorocarpa</name>
    <dbReference type="NCBI Taxonomy" id="122646"/>
    <lineage>
        <taxon>Eukaryota</taxon>
        <taxon>Viridiplantae</taxon>
        <taxon>Streptophyta</taxon>
        <taxon>Embryophyta</taxon>
        <taxon>Marchantiophyta</taxon>
        <taxon>Marchantiopsida</taxon>
        <taxon>Marchantiidae</taxon>
        <taxon>Marchantiales</taxon>
        <taxon>Ricciaceae</taxon>
        <taxon>Riccia</taxon>
    </lineage>
</organism>
<evidence type="ECO:0000313" key="10">
    <source>
        <dbReference type="EMBL" id="KAL3695530.1"/>
    </source>
</evidence>
<feature type="domain" description="HTH myb-type" evidence="9">
    <location>
        <begin position="228"/>
        <end position="282"/>
    </location>
</feature>
<dbReference type="InterPro" id="IPR009057">
    <property type="entry name" value="Homeodomain-like_sf"/>
</dbReference>
<evidence type="ECO:0000259" key="9">
    <source>
        <dbReference type="PROSITE" id="PS51294"/>
    </source>
</evidence>
<evidence type="ECO:0000313" key="11">
    <source>
        <dbReference type="Proteomes" id="UP001633002"/>
    </source>
</evidence>
<feature type="domain" description="Myb-like" evidence="8">
    <location>
        <begin position="181"/>
        <end position="227"/>
    </location>
</feature>
<dbReference type="FunFam" id="1.10.10.60:FF:000060">
    <property type="entry name" value="MYB transcription factor"/>
    <property type="match status" value="1"/>
</dbReference>
<comment type="caution">
    <text evidence="10">The sequence shown here is derived from an EMBL/GenBank/DDBJ whole genome shotgun (WGS) entry which is preliminary data.</text>
</comment>
<gene>
    <name evidence="10" type="ORF">R1sor_009606</name>
</gene>
<keyword evidence="3" id="KW-0805">Transcription regulation</keyword>
<dbReference type="SUPFAM" id="SSF46689">
    <property type="entry name" value="Homeodomain-like"/>
    <property type="match status" value="1"/>
</dbReference>
<protein>
    <submittedName>
        <fullName evidence="10">Uncharacterized protein</fullName>
    </submittedName>
</protein>
<dbReference type="InterPro" id="IPR001005">
    <property type="entry name" value="SANT/Myb"/>
</dbReference>
<dbReference type="PROSITE" id="PS50090">
    <property type="entry name" value="MYB_LIKE"/>
    <property type="match status" value="2"/>
</dbReference>
<dbReference type="InterPro" id="IPR017930">
    <property type="entry name" value="Myb_dom"/>
</dbReference>
<dbReference type="EMBL" id="JBJQOH010000002">
    <property type="protein sequence ID" value="KAL3695530.1"/>
    <property type="molecule type" value="Genomic_DNA"/>
</dbReference>
<dbReference type="GO" id="GO:0005634">
    <property type="term" value="C:nucleus"/>
    <property type="evidence" value="ECO:0007669"/>
    <property type="project" value="UniProtKB-SubCell"/>
</dbReference>
<dbReference type="CDD" id="cd00167">
    <property type="entry name" value="SANT"/>
    <property type="match status" value="2"/>
</dbReference>
<feature type="compositionally biased region" description="Gly residues" evidence="7">
    <location>
        <begin position="300"/>
        <end position="309"/>
    </location>
</feature>
<dbReference type="PROSITE" id="PS51294">
    <property type="entry name" value="HTH_MYB"/>
    <property type="match status" value="2"/>
</dbReference>
<feature type="domain" description="Myb-like" evidence="8">
    <location>
        <begin position="228"/>
        <end position="278"/>
    </location>
</feature>
<feature type="region of interest" description="Disordered" evidence="7">
    <location>
        <begin position="349"/>
        <end position="418"/>
    </location>
</feature>
<evidence type="ECO:0000256" key="1">
    <source>
        <dbReference type="ARBA" id="ARBA00004123"/>
    </source>
</evidence>
<keyword evidence="11" id="KW-1185">Reference proteome</keyword>
<dbReference type="Proteomes" id="UP001633002">
    <property type="component" value="Unassembled WGS sequence"/>
</dbReference>
<feature type="compositionally biased region" description="Basic and acidic residues" evidence="7">
    <location>
        <begin position="391"/>
        <end position="406"/>
    </location>
</feature>
<feature type="compositionally biased region" description="Basic residues" evidence="7">
    <location>
        <begin position="285"/>
        <end position="294"/>
    </location>
</feature>
<dbReference type="PANTHER" id="PTHR45614:SF150">
    <property type="entry name" value="MYB-LIKE DNA-BINDING DOMAIN CONTAINING PROTEIN, EXPRESSED"/>
    <property type="match status" value="1"/>
</dbReference>
<feature type="compositionally biased region" description="Low complexity" evidence="7">
    <location>
        <begin position="366"/>
        <end position="376"/>
    </location>
</feature>
<evidence type="ECO:0000256" key="3">
    <source>
        <dbReference type="ARBA" id="ARBA00023015"/>
    </source>
</evidence>
<evidence type="ECO:0000256" key="2">
    <source>
        <dbReference type="ARBA" id="ARBA00022737"/>
    </source>
</evidence>
<feature type="region of interest" description="Disordered" evidence="7">
    <location>
        <begin position="147"/>
        <end position="183"/>
    </location>
</feature>
<evidence type="ECO:0000256" key="5">
    <source>
        <dbReference type="ARBA" id="ARBA00023163"/>
    </source>
</evidence>
<dbReference type="PANTHER" id="PTHR45614">
    <property type="entry name" value="MYB PROTEIN-RELATED"/>
    <property type="match status" value="1"/>
</dbReference>
<dbReference type="SMART" id="SM00717">
    <property type="entry name" value="SANT"/>
    <property type="match status" value="2"/>
</dbReference>
<evidence type="ECO:0000259" key="8">
    <source>
        <dbReference type="PROSITE" id="PS50090"/>
    </source>
</evidence>
<accession>A0ABD3HZ37</accession>
<evidence type="ECO:0000256" key="4">
    <source>
        <dbReference type="ARBA" id="ARBA00023125"/>
    </source>
</evidence>
<sequence>MRICYDTETSCVALKSAPVQHFPNRHEFENESGARSSTLSLSAARSVTHSSYDITVDKQRTASSSRSGLVDNQMCLGDRNDVAAISFPGGLSLGSEMTSTQSAWRVQSVESCSRAEGGTGGQRRPDLNIMRDCDDDEMMMRDQGLSIDDMKDSGTNEDGTDNSVGKLEMDLSSGQSKLCPRGHWRPAEDEKLRELVSQYGPQNWNLIAEKLEGRSGKSCRLRWFNQLDPRINRRPFSEEEEEKLLAAHRFHGNKWAMIARLFPGRTDNAVKNHWHVVMARKYRERSRAFGRRSKSQISRRGGGGGGGGKRSTSGAVGNGFNVSHHAAADSLTAWIEKYSMAPSDIDSISPSSHYRGPQSLKTLNGHHYQSSSSIQQHNEEEECQVPSGFTTREDRDRAVDPCDDSPHSNSSKVGPRLSFCSSDRDDAQINFATMQHNKPALSSSPSPFLQLSTSAQNMDSKPVIHPLAGGLRTNVQQQHPSGFVMASISGSPPSSSTNAEYANGVAAASLADTKVSFLDLKRSEQGGLHPCGAVTPPWLIPSIRLETQQNQRKEVLPIVAMGEAQRSLASRSSRNTCQSEVQWQTMQQETLSLSSYVSENSSDMSKSRIFRNGGQHLPVQHDQLGNSYRPLQSNSWTREGDVQESGAAPPINFSVGFCGSVNLGGALHSMRDSLCKDKPASAPSRFSNDHILLQEAESEPAAPIHFIDFLGVGVA</sequence>
<comment type="subcellular location">
    <subcellularLocation>
        <location evidence="1">Nucleus</location>
    </subcellularLocation>
</comment>
<proteinExistence type="predicted"/>
<evidence type="ECO:0000256" key="6">
    <source>
        <dbReference type="ARBA" id="ARBA00023242"/>
    </source>
</evidence>
<dbReference type="GO" id="GO:0003677">
    <property type="term" value="F:DNA binding"/>
    <property type="evidence" value="ECO:0007669"/>
    <property type="project" value="UniProtKB-KW"/>
</dbReference>
<dbReference type="Gene3D" id="1.10.10.60">
    <property type="entry name" value="Homeodomain-like"/>
    <property type="match status" value="2"/>
</dbReference>
<keyword evidence="6" id="KW-0539">Nucleus</keyword>